<dbReference type="FunFam" id="1.20.1510.10:FF:000006">
    <property type="entry name" value="Divalent cation efflux transporter"/>
    <property type="match status" value="1"/>
</dbReference>
<comment type="caution">
    <text evidence="10">The sequence shown here is derived from an EMBL/GenBank/DDBJ whole genome shotgun (WGS) entry which is preliminary data.</text>
</comment>
<proteinExistence type="inferred from homology"/>
<dbReference type="Pfam" id="PF01545">
    <property type="entry name" value="Cation_efflux"/>
    <property type="match status" value="1"/>
</dbReference>
<dbReference type="InterPro" id="IPR027469">
    <property type="entry name" value="Cation_efflux_TMD_sf"/>
</dbReference>
<dbReference type="NCBIfam" id="TIGR01297">
    <property type="entry name" value="CDF"/>
    <property type="match status" value="1"/>
</dbReference>
<dbReference type="GO" id="GO:0008324">
    <property type="term" value="F:monoatomic cation transmembrane transporter activity"/>
    <property type="evidence" value="ECO:0007669"/>
    <property type="project" value="InterPro"/>
</dbReference>
<evidence type="ECO:0000256" key="6">
    <source>
        <dbReference type="ARBA" id="ARBA00023136"/>
    </source>
</evidence>
<dbReference type="Proteomes" id="UP000279446">
    <property type="component" value="Unassembled WGS sequence"/>
</dbReference>
<dbReference type="Pfam" id="PF16916">
    <property type="entry name" value="ZT_dimer"/>
    <property type="match status" value="1"/>
</dbReference>
<keyword evidence="4 7" id="KW-0812">Transmembrane</keyword>
<evidence type="ECO:0000313" key="11">
    <source>
        <dbReference type="Proteomes" id="UP000279446"/>
    </source>
</evidence>
<dbReference type="AlphaFoldDB" id="A0A3S1K9Y9"/>
<dbReference type="InterPro" id="IPR036837">
    <property type="entry name" value="Cation_efflux_CTD_sf"/>
</dbReference>
<dbReference type="InterPro" id="IPR002524">
    <property type="entry name" value="Cation_efflux"/>
</dbReference>
<name>A0A3S1K9Y9_9BACL</name>
<evidence type="ECO:0000313" key="10">
    <source>
        <dbReference type="EMBL" id="RUT47313.1"/>
    </source>
</evidence>
<comment type="subcellular location">
    <subcellularLocation>
        <location evidence="1">Membrane</location>
        <topology evidence="1">Multi-pass membrane protein</topology>
    </subcellularLocation>
</comment>
<feature type="transmembrane region" description="Helical" evidence="7">
    <location>
        <begin position="118"/>
        <end position="137"/>
    </location>
</feature>
<reference evidence="10 11" key="1">
    <citation type="submission" date="2018-12" db="EMBL/GenBank/DDBJ databases">
        <authorList>
            <person name="Sun L."/>
            <person name="Chen Z."/>
        </authorList>
    </citation>
    <scope>NUCLEOTIDE SEQUENCE [LARGE SCALE GENOMIC DNA]</scope>
    <source>
        <strain evidence="10 11">DSM 15890</strain>
    </source>
</reference>
<protein>
    <submittedName>
        <fullName evidence="10">Cation transporter</fullName>
    </submittedName>
</protein>
<gene>
    <name evidence="10" type="ORF">EJP82_06245</name>
</gene>
<dbReference type="PANTHER" id="PTHR43840:SF50">
    <property type="entry name" value="MANGANESE EFFLUX SYSTEM PROTEIN MNES"/>
    <property type="match status" value="1"/>
</dbReference>
<sequence>MEQQRYDNLKLGERGAIISILAYICLSAIKLFIGFTANSEALKADGLNNTTDIIASIAVLIGLRMSQKSADHDHPYGHWRAETIASLIASFIMIAVGIQVLIGAISSVFEGRQDSPDLISAWIGVFCAIIMFFVYRYNKNLANKIKSQAVMAAAKDNLSDAIVSIGTVVGIVGAQFNLPWLDPLTAIAVGLIICKTAWDIFRDATHNLSDGFDVETLAAYEKTVLSISDVEGVKDVKARNYGSNPVVDIVILVKSDLDIQEAHDISTRVEDELKRVYDVYDVQVHIEPHAI</sequence>
<feature type="domain" description="Cation efflux protein transmembrane" evidence="8">
    <location>
        <begin position="17"/>
        <end position="208"/>
    </location>
</feature>
<evidence type="ECO:0000256" key="3">
    <source>
        <dbReference type="ARBA" id="ARBA00022448"/>
    </source>
</evidence>
<dbReference type="Gene3D" id="3.30.70.1350">
    <property type="entry name" value="Cation efflux protein, cytoplasmic domain"/>
    <property type="match status" value="1"/>
</dbReference>
<evidence type="ECO:0000256" key="4">
    <source>
        <dbReference type="ARBA" id="ARBA00022692"/>
    </source>
</evidence>
<feature type="transmembrane region" description="Helical" evidence="7">
    <location>
        <begin position="158"/>
        <end position="178"/>
    </location>
</feature>
<dbReference type="Gene3D" id="1.20.1510.10">
    <property type="entry name" value="Cation efflux protein transmembrane domain"/>
    <property type="match status" value="1"/>
</dbReference>
<dbReference type="InterPro" id="IPR058533">
    <property type="entry name" value="Cation_efflux_TM"/>
</dbReference>
<evidence type="ECO:0000256" key="1">
    <source>
        <dbReference type="ARBA" id="ARBA00004141"/>
    </source>
</evidence>
<dbReference type="InterPro" id="IPR027470">
    <property type="entry name" value="Cation_efflux_CTD"/>
</dbReference>
<accession>A0A3S1K9Y9</accession>
<evidence type="ECO:0000259" key="9">
    <source>
        <dbReference type="Pfam" id="PF16916"/>
    </source>
</evidence>
<dbReference type="SUPFAM" id="SSF161111">
    <property type="entry name" value="Cation efflux protein transmembrane domain-like"/>
    <property type="match status" value="1"/>
</dbReference>
<evidence type="ECO:0000256" key="5">
    <source>
        <dbReference type="ARBA" id="ARBA00022989"/>
    </source>
</evidence>
<feature type="domain" description="Cation efflux protein cytoplasmic" evidence="9">
    <location>
        <begin position="215"/>
        <end position="289"/>
    </location>
</feature>
<dbReference type="RefSeq" id="WP_127191190.1">
    <property type="nucleotide sequence ID" value="NZ_RZNY01000004.1"/>
</dbReference>
<feature type="transmembrane region" description="Helical" evidence="7">
    <location>
        <begin position="15"/>
        <end position="35"/>
    </location>
</feature>
<dbReference type="EMBL" id="RZNY01000004">
    <property type="protein sequence ID" value="RUT47313.1"/>
    <property type="molecule type" value="Genomic_DNA"/>
</dbReference>
<keyword evidence="11" id="KW-1185">Reference proteome</keyword>
<evidence type="ECO:0000256" key="2">
    <source>
        <dbReference type="ARBA" id="ARBA00008114"/>
    </source>
</evidence>
<keyword evidence="3" id="KW-0813">Transport</keyword>
<keyword evidence="5 7" id="KW-1133">Transmembrane helix</keyword>
<dbReference type="OrthoDB" id="9806522at2"/>
<organism evidence="10 11">
    <name type="scientific">Paenibacillus anaericanus</name>
    <dbReference type="NCBI Taxonomy" id="170367"/>
    <lineage>
        <taxon>Bacteria</taxon>
        <taxon>Bacillati</taxon>
        <taxon>Bacillota</taxon>
        <taxon>Bacilli</taxon>
        <taxon>Bacillales</taxon>
        <taxon>Paenibacillaceae</taxon>
        <taxon>Paenibacillus</taxon>
    </lineage>
</organism>
<dbReference type="PANTHER" id="PTHR43840">
    <property type="entry name" value="MITOCHONDRIAL METAL TRANSPORTER 1-RELATED"/>
    <property type="match status" value="1"/>
</dbReference>
<dbReference type="SUPFAM" id="SSF160240">
    <property type="entry name" value="Cation efflux protein cytoplasmic domain-like"/>
    <property type="match status" value="1"/>
</dbReference>
<feature type="transmembrane region" description="Helical" evidence="7">
    <location>
        <begin position="84"/>
        <end position="106"/>
    </location>
</feature>
<dbReference type="GO" id="GO:0016020">
    <property type="term" value="C:membrane"/>
    <property type="evidence" value="ECO:0007669"/>
    <property type="project" value="UniProtKB-SubCell"/>
</dbReference>
<dbReference type="InterPro" id="IPR050291">
    <property type="entry name" value="CDF_Transporter"/>
</dbReference>
<comment type="similarity">
    <text evidence="2">Belongs to the cation diffusion facilitator (CDF) transporter (TC 2.A.4) family.</text>
</comment>
<evidence type="ECO:0000259" key="8">
    <source>
        <dbReference type="Pfam" id="PF01545"/>
    </source>
</evidence>
<keyword evidence="6 7" id="KW-0472">Membrane</keyword>
<evidence type="ECO:0000256" key="7">
    <source>
        <dbReference type="SAM" id="Phobius"/>
    </source>
</evidence>